<dbReference type="NCBIfam" id="TIGR00030">
    <property type="entry name" value="S21p"/>
    <property type="match status" value="1"/>
</dbReference>
<evidence type="ECO:0000313" key="7">
    <source>
        <dbReference type="EMBL" id="AJC49422.1"/>
    </source>
</evidence>
<dbReference type="KEGG" id="fgu:SD28_07230"/>
<name>A0A0A8E743_9GAMM</name>
<dbReference type="EMBL" id="CP010427">
    <property type="protein sequence ID" value="AJC49422.1"/>
    <property type="molecule type" value="Genomic_DNA"/>
</dbReference>
<keyword evidence="3 5" id="KW-0687">Ribonucleoprotein</keyword>
<reference evidence="7 8" key="1">
    <citation type="submission" date="2014-12" db="EMBL/GenBank/DDBJ databases">
        <title>Complete genome sequence of Francisella guanzhouensis strain 08HL01032 isolated from air-conditioning system in China.</title>
        <authorList>
            <person name="Svensson D."/>
            <person name="Ohrman C."/>
            <person name="Backman S."/>
            <person name="Karlsson E."/>
            <person name="Nilsson E."/>
            <person name="Bystrom M."/>
            <person name="Larkeryd A."/>
            <person name="Stenberg P."/>
            <person name="Scholtz H.C."/>
            <person name="Forsman M."/>
            <person name="Sjodin A."/>
        </authorList>
    </citation>
    <scope>NUCLEOTIDE SEQUENCE [LARGE SCALE GENOMIC DNA]</scope>
    <source>
        <strain evidence="7 8">08HL01032</strain>
    </source>
</reference>
<keyword evidence="2 5" id="KW-0689">Ribosomal protein</keyword>
<evidence type="ECO:0000256" key="6">
    <source>
        <dbReference type="RuleBase" id="RU000667"/>
    </source>
</evidence>
<dbReference type="PRINTS" id="PR00976">
    <property type="entry name" value="RIBOSOMALS21"/>
</dbReference>
<dbReference type="GO" id="GO:0006412">
    <property type="term" value="P:translation"/>
    <property type="evidence" value="ECO:0007669"/>
    <property type="project" value="UniProtKB-UniRule"/>
</dbReference>
<protein>
    <recommendedName>
        <fullName evidence="4 5">Small ribosomal subunit protein bS21</fullName>
    </recommendedName>
</protein>
<proteinExistence type="inferred from homology"/>
<dbReference type="HOGENOM" id="CLU_159258_1_1_6"/>
<sequence>MPSIRVDERKPFDISLRNFKRACEKAGIKQELRDRQHYTKPTEKRKIAKRLAIKRAKIATKKAFSY</sequence>
<comment type="similarity">
    <text evidence="1 5 6">Belongs to the bacterial ribosomal protein bS21 family.</text>
</comment>
<evidence type="ECO:0000313" key="8">
    <source>
        <dbReference type="Proteomes" id="UP000031104"/>
    </source>
</evidence>
<dbReference type="GO" id="GO:0003735">
    <property type="term" value="F:structural constituent of ribosome"/>
    <property type="evidence" value="ECO:0007669"/>
    <property type="project" value="InterPro"/>
</dbReference>
<dbReference type="STRING" id="594679.SD28_07230"/>
<evidence type="ECO:0000256" key="1">
    <source>
        <dbReference type="ARBA" id="ARBA00006640"/>
    </source>
</evidence>
<dbReference type="AlphaFoldDB" id="A0A0A8E743"/>
<dbReference type="GO" id="GO:0005840">
    <property type="term" value="C:ribosome"/>
    <property type="evidence" value="ECO:0007669"/>
    <property type="project" value="UniProtKB-KW"/>
</dbReference>
<keyword evidence="8" id="KW-1185">Reference proteome</keyword>
<evidence type="ECO:0000256" key="4">
    <source>
        <dbReference type="ARBA" id="ARBA00035135"/>
    </source>
</evidence>
<dbReference type="OrthoDB" id="9799244at2"/>
<evidence type="ECO:0000256" key="3">
    <source>
        <dbReference type="ARBA" id="ARBA00023274"/>
    </source>
</evidence>
<dbReference type="Gene3D" id="1.20.5.1150">
    <property type="entry name" value="Ribosomal protein S8"/>
    <property type="match status" value="1"/>
</dbReference>
<accession>A0A0A8E743</accession>
<dbReference type="RefSeq" id="WP_039125476.1">
    <property type="nucleotide sequence ID" value="NZ_CP010427.1"/>
</dbReference>
<dbReference type="Proteomes" id="UP000031104">
    <property type="component" value="Chromosome"/>
</dbReference>
<dbReference type="InterPro" id="IPR038380">
    <property type="entry name" value="Ribosomal_bS21_sf"/>
</dbReference>
<dbReference type="HAMAP" id="MF_00358">
    <property type="entry name" value="Ribosomal_bS21"/>
    <property type="match status" value="1"/>
</dbReference>
<dbReference type="GO" id="GO:1990904">
    <property type="term" value="C:ribonucleoprotein complex"/>
    <property type="evidence" value="ECO:0007669"/>
    <property type="project" value="UniProtKB-KW"/>
</dbReference>
<dbReference type="InterPro" id="IPR001911">
    <property type="entry name" value="Ribosomal_bS21"/>
</dbReference>
<evidence type="ECO:0000256" key="5">
    <source>
        <dbReference type="HAMAP-Rule" id="MF_00358"/>
    </source>
</evidence>
<organism evidence="7 8">
    <name type="scientific">Allofrancisella guangzhouensis</name>
    <dbReference type="NCBI Taxonomy" id="594679"/>
    <lineage>
        <taxon>Bacteria</taxon>
        <taxon>Pseudomonadati</taxon>
        <taxon>Pseudomonadota</taxon>
        <taxon>Gammaproteobacteria</taxon>
        <taxon>Thiotrichales</taxon>
        <taxon>Francisellaceae</taxon>
        <taxon>Allofrancisella</taxon>
    </lineage>
</organism>
<evidence type="ECO:0000256" key="2">
    <source>
        <dbReference type="ARBA" id="ARBA00022980"/>
    </source>
</evidence>
<dbReference type="Pfam" id="PF01165">
    <property type="entry name" value="Ribosomal_S21"/>
    <property type="match status" value="1"/>
</dbReference>
<gene>
    <name evidence="5" type="primary">rpsU</name>
    <name evidence="7" type="ORF">SD28_07230</name>
</gene>